<dbReference type="EMBL" id="JACJJC010000011">
    <property type="protein sequence ID" value="MBM6704400.1"/>
    <property type="molecule type" value="Genomic_DNA"/>
</dbReference>
<gene>
    <name evidence="2" type="ORF">H6A60_07880</name>
</gene>
<comment type="caution">
    <text evidence="2">The sequence shown here is derived from an EMBL/GenBank/DDBJ whole genome shotgun (WGS) entry which is preliminary data.</text>
</comment>
<organism evidence="2 3">
    <name type="scientific">Sutterella massiliensis</name>
    <dbReference type="NCBI Taxonomy" id="1816689"/>
    <lineage>
        <taxon>Bacteria</taxon>
        <taxon>Pseudomonadati</taxon>
        <taxon>Pseudomonadota</taxon>
        <taxon>Betaproteobacteria</taxon>
        <taxon>Burkholderiales</taxon>
        <taxon>Sutterellaceae</taxon>
        <taxon>Sutterella</taxon>
    </lineage>
</organism>
<dbReference type="Pfam" id="PF09820">
    <property type="entry name" value="AAA-ATPase_like"/>
    <property type="match status" value="1"/>
</dbReference>
<sequence>MAESEQRQSLDISLRSSVWIEKETLMLSMFKNLPLGTSDFKALRSRGQIYVDKTSMLLRLAEGRSAKVLFTRPRRFGKTLLLSTFESLFAEGLRHFDGLAIDGRWTDHTYPVVRLDFSQLAFFADAAEFERKFRDFIAFSFSEAGFECEQPDGSLGFRLSRWFNGLPPDSLVVLVDDYDAPLLAAMGSPSTFEAVASLLREFFAVLHCNEDVLRFLFVTGTVKPANARVFDGFGSLTDISLDSAYGTLAGFTIEELERDLTRPLFNAASEQCLGKEALLSQLEEMYGGYRFDALAEQPVLSPWSVLRFLAEPARGFEQYWFSSPGLSAKLLDNLGENPLLVPSAYSTAHEVRLSELQAAPLPNDLGQVALLAQAGYFTVKSVNAAGFASLGYPNREVTVGMAQIYADMLLGRRR</sequence>
<evidence type="ECO:0000259" key="1">
    <source>
        <dbReference type="Pfam" id="PF09820"/>
    </source>
</evidence>
<reference evidence="2 3" key="1">
    <citation type="journal article" date="2021" name="Sci. Rep.">
        <title>The distribution of antibiotic resistance genes in chicken gut microbiota commensals.</title>
        <authorList>
            <person name="Juricova H."/>
            <person name="Matiasovicova J."/>
            <person name="Kubasova T."/>
            <person name="Cejkova D."/>
            <person name="Rychlik I."/>
        </authorList>
    </citation>
    <scope>NUCLEOTIDE SEQUENCE [LARGE SCALE GENOMIC DNA]</scope>
    <source>
        <strain evidence="2 3">An829</strain>
    </source>
</reference>
<keyword evidence="3" id="KW-1185">Reference proteome</keyword>
<proteinExistence type="predicted"/>
<accession>A0ABS2DST4</accession>
<dbReference type="InterPro" id="IPR018631">
    <property type="entry name" value="AAA-ATPase-like_dom"/>
</dbReference>
<evidence type="ECO:0000313" key="3">
    <source>
        <dbReference type="Proteomes" id="UP000715095"/>
    </source>
</evidence>
<dbReference type="PANTHER" id="PTHR34825:SF1">
    <property type="entry name" value="AAA-ATPASE-LIKE DOMAIN-CONTAINING PROTEIN"/>
    <property type="match status" value="1"/>
</dbReference>
<dbReference type="PANTHER" id="PTHR34825">
    <property type="entry name" value="CONSERVED PROTEIN, WITH A WEAK D-GALACTARATE DEHYDRATASE/ALTRONATE HYDROLASE DOMAIN"/>
    <property type="match status" value="1"/>
</dbReference>
<evidence type="ECO:0000313" key="2">
    <source>
        <dbReference type="EMBL" id="MBM6704400.1"/>
    </source>
</evidence>
<dbReference type="Proteomes" id="UP000715095">
    <property type="component" value="Unassembled WGS sequence"/>
</dbReference>
<name>A0ABS2DST4_9BURK</name>
<feature type="domain" description="AAA-ATPase-like" evidence="1">
    <location>
        <begin position="34"/>
        <end position="227"/>
    </location>
</feature>
<dbReference type="RefSeq" id="WP_205103169.1">
    <property type="nucleotide sequence ID" value="NZ_JACJJC010000011.1"/>
</dbReference>
<protein>
    <submittedName>
        <fullName evidence="2">AAA family ATPase</fullName>
    </submittedName>
</protein>